<evidence type="ECO:0000256" key="7">
    <source>
        <dbReference type="SAM" id="Phobius"/>
    </source>
</evidence>
<keyword evidence="6 7" id="KW-0472">Membrane</keyword>
<feature type="transmembrane region" description="Helical" evidence="7">
    <location>
        <begin position="134"/>
        <end position="157"/>
    </location>
</feature>
<dbReference type="Gene3D" id="1.20.1530.20">
    <property type="match status" value="1"/>
</dbReference>
<dbReference type="AlphaFoldDB" id="A0A6I3SUY6"/>
<feature type="transmembrane region" description="Helical" evidence="7">
    <location>
        <begin position="237"/>
        <end position="268"/>
    </location>
</feature>
<dbReference type="OrthoDB" id="9793589at2"/>
<dbReference type="EMBL" id="WNKZ01000018">
    <property type="protein sequence ID" value="MTV52869.1"/>
    <property type="molecule type" value="Genomic_DNA"/>
</dbReference>
<dbReference type="InterPro" id="IPR050794">
    <property type="entry name" value="CPA2_transporter"/>
</dbReference>
<keyword evidence="5" id="KW-0406">Ion transport</keyword>
<feature type="transmembrane region" description="Helical" evidence="7">
    <location>
        <begin position="62"/>
        <end position="83"/>
    </location>
</feature>
<evidence type="ECO:0000256" key="3">
    <source>
        <dbReference type="ARBA" id="ARBA00022692"/>
    </source>
</evidence>
<keyword evidence="12" id="KW-1185">Reference proteome</keyword>
<reference evidence="9" key="4">
    <citation type="submission" date="2024-05" db="EMBL/GenBank/DDBJ databases">
        <authorList>
            <person name="Sun Q."/>
            <person name="Zhou Y."/>
        </authorList>
    </citation>
    <scope>NUCLEOTIDE SEQUENCE</scope>
    <source>
        <strain evidence="9">CGMCC 1.15931</strain>
    </source>
</reference>
<evidence type="ECO:0000256" key="6">
    <source>
        <dbReference type="ARBA" id="ARBA00023136"/>
    </source>
</evidence>
<organism evidence="10 11">
    <name type="scientific">Pseudoduganella buxea</name>
    <dbReference type="NCBI Taxonomy" id="1949069"/>
    <lineage>
        <taxon>Bacteria</taxon>
        <taxon>Pseudomonadati</taxon>
        <taxon>Pseudomonadota</taxon>
        <taxon>Betaproteobacteria</taxon>
        <taxon>Burkholderiales</taxon>
        <taxon>Oxalobacteraceae</taxon>
        <taxon>Telluria group</taxon>
        <taxon>Pseudoduganella</taxon>
    </lineage>
</organism>
<comment type="caution">
    <text evidence="10">The sequence shown here is derived from an EMBL/GenBank/DDBJ whole genome shotgun (WGS) entry which is preliminary data.</text>
</comment>
<reference evidence="12" key="2">
    <citation type="journal article" date="2019" name="Int. J. Syst. Evol. Microbiol.">
        <title>The Global Catalogue of Microorganisms (GCM) 10K type strain sequencing project: providing services to taxonomists for standard genome sequencing and annotation.</title>
        <authorList>
            <consortium name="The Broad Institute Genomics Platform"/>
            <consortium name="The Broad Institute Genome Sequencing Center for Infectious Disease"/>
            <person name="Wu L."/>
            <person name="Ma J."/>
        </authorList>
    </citation>
    <scope>NUCLEOTIDE SEQUENCE [LARGE SCALE GENOMIC DNA]</scope>
    <source>
        <strain evidence="12">CGMCC 1.15931</strain>
    </source>
</reference>
<keyword evidence="4 7" id="KW-1133">Transmembrane helix</keyword>
<evidence type="ECO:0000313" key="10">
    <source>
        <dbReference type="EMBL" id="MTV52869.1"/>
    </source>
</evidence>
<comment type="subcellular location">
    <subcellularLocation>
        <location evidence="1">Membrane</location>
        <topology evidence="1">Multi-pass membrane protein</topology>
    </subcellularLocation>
</comment>
<feature type="transmembrane region" description="Helical" evidence="7">
    <location>
        <begin position="313"/>
        <end position="333"/>
    </location>
</feature>
<dbReference type="Pfam" id="PF00999">
    <property type="entry name" value="Na_H_Exchanger"/>
    <property type="match status" value="1"/>
</dbReference>
<dbReference type="Proteomes" id="UP000622638">
    <property type="component" value="Unassembled WGS sequence"/>
</dbReference>
<gene>
    <name evidence="9" type="ORF">GCM10011572_25660</name>
    <name evidence="10" type="ORF">GM672_09015</name>
</gene>
<evidence type="ECO:0000256" key="2">
    <source>
        <dbReference type="ARBA" id="ARBA00022448"/>
    </source>
</evidence>
<reference evidence="10 11" key="3">
    <citation type="submission" date="2019-11" db="EMBL/GenBank/DDBJ databases">
        <title>Type strains purchased from KCTC, JCM and DSMZ.</title>
        <authorList>
            <person name="Lu H."/>
        </authorList>
    </citation>
    <scope>NUCLEOTIDE SEQUENCE [LARGE SCALE GENOMIC DNA]</scope>
    <source>
        <strain evidence="10 11">KCTC 52429</strain>
    </source>
</reference>
<dbReference type="EMBL" id="BMKG01000009">
    <property type="protein sequence ID" value="GGC02573.1"/>
    <property type="molecule type" value="Genomic_DNA"/>
</dbReference>
<reference evidence="9" key="1">
    <citation type="journal article" date="2014" name="Int. J. Syst. Evol. Microbiol.">
        <title>Complete genome of a new Firmicutes species belonging to the dominant human colonic microbiota ('Ruminococcus bicirculans') reveals two chromosomes and a selective capacity to utilize plant glucans.</title>
        <authorList>
            <consortium name="NISC Comparative Sequencing Program"/>
            <person name="Wegmann U."/>
            <person name="Louis P."/>
            <person name="Goesmann A."/>
            <person name="Henrissat B."/>
            <person name="Duncan S.H."/>
            <person name="Flint H.J."/>
        </authorList>
    </citation>
    <scope>NUCLEOTIDE SEQUENCE</scope>
    <source>
        <strain evidence="9">CGMCC 1.15931</strain>
    </source>
</reference>
<proteinExistence type="predicted"/>
<feature type="transmembrane region" description="Helical" evidence="7">
    <location>
        <begin position="198"/>
        <end position="217"/>
    </location>
</feature>
<feature type="transmembrane region" description="Helical" evidence="7">
    <location>
        <begin position="280"/>
        <end position="301"/>
    </location>
</feature>
<dbReference type="InterPro" id="IPR038770">
    <property type="entry name" value="Na+/solute_symporter_sf"/>
</dbReference>
<evidence type="ECO:0000256" key="4">
    <source>
        <dbReference type="ARBA" id="ARBA00022989"/>
    </source>
</evidence>
<keyword evidence="2" id="KW-0813">Transport</keyword>
<feature type="transmembrane region" description="Helical" evidence="7">
    <location>
        <begin position="95"/>
        <end position="122"/>
    </location>
</feature>
<feature type="transmembrane region" description="Helical" evidence="7">
    <location>
        <begin position="30"/>
        <end position="50"/>
    </location>
</feature>
<accession>A0A6I3SUY6</accession>
<dbReference type="GO" id="GO:0016020">
    <property type="term" value="C:membrane"/>
    <property type="evidence" value="ECO:0007669"/>
    <property type="project" value="UniProtKB-SubCell"/>
</dbReference>
<dbReference type="Proteomes" id="UP000430634">
    <property type="component" value="Unassembled WGS sequence"/>
</dbReference>
<sequence>MTAFLISLLIFLLIPTLLSRFFNINKLLPLVFLQLAFGFALKLSGAVEWLQARQIDWSSGTLASSLEGLGWLGVVMLVATAGSESVPRVSGRDRWQVLAISIAGFAGTCLLGTALGFALAQLYPQAVGPAARPWVFASSIGLALSVTALPVLAAIVRQGGIAHTSIGKMAMSCAVLDDLWLWLGMAVILSFGRAAAGIPWQLFGGLCVYLAVMAGAVRPALRRYFDARANPADADSFIVVVSVILLSAVATGIIGLHSIFGAFVAGAILPKAAVNACRSYLDQVTHVLLLPPFFILTGLRLSIDLHSPQFWEQVVLVTSVAILGKMVMVAITARLGGLRWRQSLAMGSLMQCKGLMELIAINILLDAGILGRELFSALATMALISTFITLPLSRLLLDRRAHEPVVLGSPREVLSPGPR</sequence>
<evidence type="ECO:0000313" key="11">
    <source>
        <dbReference type="Proteomes" id="UP000430634"/>
    </source>
</evidence>
<evidence type="ECO:0000259" key="8">
    <source>
        <dbReference type="Pfam" id="PF00999"/>
    </source>
</evidence>
<dbReference type="GO" id="GO:0015297">
    <property type="term" value="F:antiporter activity"/>
    <property type="evidence" value="ECO:0007669"/>
    <property type="project" value="InterPro"/>
</dbReference>
<feature type="transmembrane region" description="Helical" evidence="7">
    <location>
        <begin position="169"/>
        <end position="191"/>
    </location>
</feature>
<dbReference type="PANTHER" id="PTHR32468:SF0">
    <property type="entry name" value="K(+)_H(+) ANTIPORTER 1"/>
    <property type="match status" value="1"/>
</dbReference>
<name>A0A6I3SUY6_9BURK</name>
<dbReference type="InterPro" id="IPR006153">
    <property type="entry name" value="Cation/H_exchanger_TM"/>
</dbReference>
<evidence type="ECO:0000256" key="5">
    <source>
        <dbReference type="ARBA" id="ARBA00023065"/>
    </source>
</evidence>
<feature type="transmembrane region" description="Helical" evidence="7">
    <location>
        <begin position="377"/>
        <end position="397"/>
    </location>
</feature>
<dbReference type="RefSeq" id="WP_155470195.1">
    <property type="nucleotide sequence ID" value="NZ_BMKG01000009.1"/>
</dbReference>
<dbReference type="GO" id="GO:1902600">
    <property type="term" value="P:proton transmembrane transport"/>
    <property type="evidence" value="ECO:0007669"/>
    <property type="project" value="InterPro"/>
</dbReference>
<keyword evidence="3 7" id="KW-0812">Transmembrane</keyword>
<evidence type="ECO:0000313" key="9">
    <source>
        <dbReference type="EMBL" id="GGC02573.1"/>
    </source>
</evidence>
<protein>
    <recommendedName>
        <fullName evidence="8">Cation/H+ exchanger transmembrane domain-containing protein</fullName>
    </recommendedName>
</protein>
<feature type="domain" description="Cation/H+ exchanger transmembrane" evidence="8">
    <location>
        <begin position="9"/>
        <end position="389"/>
    </location>
</feature>
<dbReference type="PANTHER" id="PTHR32468">
    <property type="entry name" value="CATION/H + ANTIPORTER"/>
    <property type="match status" value="1"/>
</dbReference>
<evidence type="ECO:0000313" key="12">
    <source>
        <dbReference type="Proteomes" id="UP000622638"/>
    </source>
</evidence>
<evidence type="ECO:0000256" key="1">
    <source>
        <dbReference type="ARBA" id="ARBA00004141"/>
    </source>
</evidence>